<organism evidence="2">
    <name type="scientific">Fusarium oxysporum (strain Fo5176)</name>
    <name type="common">Fusarium vascular wilt</name>
    <dbReference type="NCBI Taxonomy" id="660025"/>
    <lineage>
        <taxon>Eukaryota</taxon>
        <taxon>Fungi</taxon>
        <taxon>Dikarya</taxon>
        <taxon>Ascomycota</taxon>
        <taxon>Pezizomycotina</taxon>
        <taxon>Sordariomycetes</taxon>
        <taxon>Hypocreomycetidae</taxon>
        <taxon>Hypocreales</taxon>
        <taxon>Nectriaceae</taxon>
        <taxon>Fusarium</taxon>
        <taxon>Fusarium oxysporum species complex</taxon>
    </lineage>
</organism>
<feature type="compositionally biased region" description="Basic and acidic residues" evidence="1">
    <location>
        <begin position="85"/>
        <end position="94"/>
    </location>
</feature>
<gene>
    <name evidence="2" type="ORF">FOXB_06598</name>
</gene>
<feature type="compositionally biased region" description="Basic and acidic residues" evidence="1">
    <location>
        <begin position="39"/>
        <end position="49"/>
    </location>
</feature>
<feature type="region of interest" description="Disordered" evidence="1">
    <location>
        <begin position="36"/>
        <end position="234"/>
    </location>
</feature>
<dbReference type="EMBL" id="AFQF01002019">
    <property type="protein sequence ID" value="EGU82885.1"/>
    <property type="molecule type" value="Genomic_DNA"/>
</dbReference>
<feature type="compositionally biased region" description="Acidic residues" evidence="1">
    <location>
        <begin position="50"/>
        <end position="60"/>
    </location>
</feature>
<protein>
    <submittedName>
        <fullName evidence="2">Uncharacterized protein</fullName>
    </submittedName>
</protein>
<sequence length="297" mass="33528">MDRNVTEILAYIIELANRGKAGFTLKFEIMRKTSSLLQGDKECAPQDEHKEEDEIGDSGDDAPMTSSPKTSSPSKDRASKRRRRNPETESEPQHQPEPVSTEGTEDTKDTEDTEDTEDEEDEADTEGSRGIDSSSAQAKGVPSIQEYRKRIDADRHPLERYKAHRDVTQTRIDEKNTLDKALELATSNRDSIRDAKRTSDEENRKAEQADEEMTAAKAREDEHAASEPALQAEVAPMERSITLCEEKIAKGEKDMGATLCLQSAQRLSLEDLRTRPAEQVNKLQLLLNDFERDFYKL</sequence>
<comment type="caution">
    <text evidence="2">The sequence shown here is derived from an EMBL/GenBank/DDBJ whole genome shotgun (WGS) entry which is preliminary data.</text>
</comment>
<name>F9FJL9_FUSOF</name>
<feature type="compositionally biased region" description="Acidic residues" evidence="1">
    <location>
        <begin position="108"/>
        <end position="125"/>
    </location>
</feature>
<feature type="compositionally biased region" description="Basic and acidic residues" evidence="1">
    <location>
        <begin position="146"/>
        <end position="182"/>
    </location>
</feature>
<dbReference type="OrthoDB" id="5067248at2759"/>
<evidence type="ECO:0000256" key="1">
    <source>
        <dbReference type="SAM" id="MobiDB-lite"/>
    </source>
</evidence>
<feature type="compositionally biased region" description="Basic and acidic residues" evidence="1">
    <location>
        <begin position="190"/>
        <end position="208"/>
    </location>
</feature>
<proteinExistence type="predicted"/>
<dbReference type="AlphaFoldDB" id="F9FJL9"/>
<accession>F9FJL9</accession>
<reference evidence="2" key="1">
    <citation type="journal article" date="2012" name="Mol. Plant Microbe Interact.">
        <title>A highly conserved effector in Fusarium oxysporum is required for full virulence on Arabidopsis.</title>
        <authorList>
            <person name="Thatcher L.F."/>
            <person name="Gardiner D.M."/>
            <person name="Kazan K."/>
            <person name="Manners J."/>
        </authorList>
    </citation>
    <scope>NUCLEOTIDE SEQUENCE [LARGE SCALE GENOMIC DNA]</scope>
    <source>
        <strain evidence="2">Fo5176</strain>
    </source>
</reference>
<evidence type="ECO:0000313" key="2">
    <source>
        <dbReference type="EMBL" id="EGU82885.1"/>
    </source>
</evidence>